<sequence>MINRLKAACGYEFTNKLHRMFTDVAVSADLNAKFQQYLRDNDLCTNIGFTIQVLQAGAWPLGGAMAPLAPPPQLEKPARLFETFYRSSFSGRRLAWLHHLCTGELRTKYTQRSYHINATTPQCALLLMFDTVDTVRAREAQETLQLSEEAWTRHVRPLLEVNLITAEGDIEGDGELTLNLGFTCKRTKIRLTCAAAPPTPGNQTVTPSSDSTHCEDDRKMYLQAALVRIMKQRKVLRHTELIQEVVSQARGSFAPSVAMIKKCIEALIDKQYLERTPGKHDTYSYLA</sequence>
<dbReference type="InterPro" id="IPR036390">
    <property type="entry name" value="WH_DNA-bd_sf"/>
</dbReference>
<dbReference type="PROSITE" id="PS50069">
    <property type="entry name" value="CULLIN_2"/>
    <property type="match status" value="1"/>
</dbReference>
<dbReference type="Gene3D" id="1.20.1310.10">
    <property type="entry name" value="Cullin Repeats"/>
    <property type="match status" value="1"/>
</dbReference>
<evidence type="ECO:0000256" key="3">
    <source>
        <dbReference type="PROSITE-ProRule" id="PRU00330"/>
    </source>
</evidence>
<comment type="similarity">
    <text evidence="3 4">Belongs to the cullin family.</text>
</comment>
<evidence type="ECO:0000313" key="6">
    <source>
        <dbReference type="EMBL" id="VVD02443.1"/>
    </source>
</evidence>
<dbReference type="InterPro" id="IPR045093">
    <property type="entry name" value="Cullin"/>
</dbReference>
<dbReference type="FunFam" id="1.10.10.10:FF:000014">
    <property type="entry name" value="Cullin 1"/>
    <property type="match status" value="1"/>
</dbReference>
<dbReference type="GO" id="GO:0031461">
    <property type="term" value="C:cullin-RING ubiquitin ligase complex"/>
    <property type="evidence" value="ECO:0007669"/>
    <property type="project" value="InterPro"/>
</dbReference>
<dbReference type="EMBL" id="FZQP02006099">
    <property type="protein sequence ID" value="VVD02443.1"/>
    <property type="molecule type" value="Genomic_DNA"/>
</dbReference>
<dbReference type="Pfam" id="PF10557">
    <property type="entry name" value="Cullin_Nedd8"/>
    <property type="match status" value="1"/>
</dbReference>
<dbReference type="InterPro" id="IPR001373">
    <property type="entry name" value="Cullin_N"/>
</dbReference>
<dbReference type="PANTHER" id="PTHR11932">
    <property type="entry name" value="CULLIN"/>
    <property type="match status" value="1"/>
</dbReference>
<dbReference type="Gene3D" id="3.30.230.130">
    <property type="entry name" value="Cullin, Chain C, Domain 2"/>
    <property type="match status" value="1"/>
</dbReference>
<dbReference type="Gene3D" id="1.10.10.10">
    <property type="entry name" value="Winged helix-like DNA-binding domain superfamily/Winged helix DNA-binding domain"/>
    <property type="match status" value="1"/>
</dbReference>
<dbReference type="Pfam" id="PF26557">
    <property type="entry name" value="Cullin_AB"/>
    <property type="match status" value="1"/>
</dbReference>
<dbReference type="SUPFAM" id="SSF75632">
    <property type="entry name" value="Cullin homology domain"/>
    <property type="match status" value="1"/>
</dbReference>
<dbReference type="InterPro" id="IPR036388">
    <property type="entry name" value="WH-like_DNA-bd_sf"/>
</dbReference>
<dbReference type="Proteomes" id="UP000324832">
    <property type="component" value="Unassembled WGS sequence"/>
</dbReference>
<evidence type="ECO:0000313" key="7">
    <source>
        <dbReference type="Proteomes" id="UP000324832"/>
    </source>
</evidence>
<dbReference type="AlphaFoldDB" id="A0A5E4QZU1"/>
<gene>
    <name evidence="6" type="ORF">LSINAPIS_LOCUS12661</name>
</gene>
<evidence type="ECO:0000259" key="5">
    <source>
        <dbReference type="PROSITE" id="PS50069"/>
    </source>
</evidence>
<keyword evidence="1" id="KW-1017">Isopeptide bond</keyword>
<dbReference type="Pfam" id="PF00888">
    <property type="entry name" value="Cullin"/>
    <property type="match status" value="1"/>
</dbReference>
<dbReference type="SUPFAM" id="SSF46785">
    <property type="entry name" value="Winged helix' DNA-binding domain"/>
    <property type="match status" value="1"/>
</dbReference>
<dbReference type="InterPro" id="IPR019559">
    <property type="entry name" value="Cullin_neddylation_domain"/>
</dbReference>
<evidence type="ECO:0000256" key="1">
    <source>
        <dbReference type="ARBA" id="ARBA00022499"/>
    </source>
</evidence>
<evidence type="ECO:0000256" key="2">
    <source>
        <dbReference type="ARBA" id="ARBA00022843"/>
    </source>
</evidence>
<dbReference type="InterPro" id="IPR016158">
    <property type="entry name" value="Cullin_homology"/>
</dbReference>
<organism evidence="6 7">
    <name type="scientific">Leptidea sinapis</name>
    <dbReference type="NCBI Taxonomy" id="189913"/>
    <lineage>
        <taxon>Eukaryota</taxon>
        <taxon>Metazoa</taxon>
        <taxon>Ecdysozoa</taxon>
        <taxon>Arthropoda</taxon>
        <taxon>Hexapoda</taxon>
        <taxon>Insecta</taxon>
        <taxon>Pterygota</taxon>
        <taxon>Neoptera</taxon>
        <taxon>Endopterygota</taxon>
        <taxon>Lepidoptera</taxon>
        <taxon>Glossata</taxon>
        <taxon>Ditrysia</taxon>
        <taxon>Papilionoidea</taxon>
        <taxon>Pieridae</taxon>
        <taxon>Dismorphiinae</taxon>
        <taxon>Leptidea</taxon>
    </lineage>
</organism>
<keyword evidence="2" id="KW-0832">Ubl conjugation</keyword>
<name>A0A5E4QZU1_9NEOP</name>
<reference evidence="6 7" key="1">
    <citation type="submission" date="2017-07" db="EMBL/GenBank/DDBJ databases">
        <authorList>
            <person name="Talla V."/>
            <person name="Backstrom N."/>
        </authorList>
    </citation>
    <scope>NUCLEOTIDE SEQUENCE [LARGE SCALE GENOMIC DNA]</scope>
</reference>
<evidence type="ECO:0000256" key="4">
    <source>
        <dbReference type="RuleBase" id="RU003829"/>
    </source>
</evidence>
<dbReference type="InterPro" id="IPR016157">
    <property type="entry name" value="Cullin_CS"/>
</dbReference>
<dbReference type="PROSITE" id="PS01256">
    <property type="entry name" value="CULLIN_1"/>
    <property type="match status" value="1"/>
</dbReference>
<dbReference type="InterPro" id="IPR059120">
    <property type="entry name" value="Cullin-like_AB"/>
</dbReference>
<feature type="domain" description="Cullin family profile" evidence="5">
    <location>
        <begin position="1"/>
        <end position="159"/>
    </location>
</feature>
<proteinExistence type="inferred from homology"/>
<accession>A0A5E4QZU1</accession>
<dbReference type="InterPro" id="IPR036317">
    <property type="entry name" value="Cullin_homology_sf"/>
</dbReference>
<dbReference type="SMART" id="SM00884">
    <property type="entry name" value="Cullin_Nedd8"/>
    <property type="match status" value="1"/>
</dbReference>
<protein>
    <recommendedName>
        <fullName evidence="5">Cullin family profile domain-containing protein</fullName>
    </recommendedName>
</protein>
<keyword evidence="7" id="KW-1185">Reference proteome</keyword>
<dbReference type="GO" id="GO:0006511">
    <property type="term" value="P:ubiquitin-dependent protein catabolic process"/>
    <property type="evidence" value="ECO:0007669"/>
    <property type="project" value="InterPro"/>
</dbReference>
<dbReference type="SMART" id="SM00182">
    <property type="entry name" value="CULLIN"/>
    <property type="match status" value="1"/>
</dbReference>
<dbReference type="GO" id="GO:0031625">
    <property type="term" value="F:ubiquitin protein ligase binding"/>
    <property type="evidence" value="ECO:0007669"/>
    <property type="project" value="InterPro"/>
</dbReference>